<organism evidence="2 3">
    <name type="scientific">Hericium alpestre</name>
    <dbReference type="NCBI Taxonomy" id="135208"/>
    <lineage>
        <taxon>Eukaryota</taxon>
        <taxon>Fungi</taxon>
        <taxon>Dikarya</taxon>
        <taxon>Basidiomycota</taxon>
        <taxon>Agaricomycotina</taxon>
        <taxon>Agaricomycetes</taxon>
        <taxon>Russulales</taxon>
        <taxon>Hericiaceae</taxon>
        <taxon>Hericium</taxon>
    </lineage>
</organism>
<feature type="chain" id="PRO_5021273266" description="CCHC-type domain-containing protein" evidence="1">
    <location>
        <begin position="26"/>
        <end position="270"/>
    </location>
</feature>
<evidence type="ECO:0000313" key="2">
    <source>
        <dbReference type="EMBL" id="TFY81781.1"/>
    </source>
</evidence>
<dbReference type="Proteomes" id="UP000298061">
    <property type="component" value="Unassembled WGS sequence"/>
</dbReference>
<dbReference type="EMBL" id="SFCI01000174">
    <property type="protein sequence ID" value="TFY81781.1"/>
    <property type="molecule type" value="Genomic_DNA"/>
</dbReference>
<keyword evidence="1" id="KW-0732">Signal</keyword>
<accession>A0A4Z0A6A7</accession>
<evidence type="ECO:0000256" key="1">
    <source>
        <dbReference type="SAM" id="SignalP"/>
    </source>
</evidence>
<reference evidence="2 3" key="1">
    <citation type="submission" date="2019-02" db="EMBL/GenBank/DDBJ databases">
        <title>Genome sequencing of the rare red list fungi Hericium alpestre (H. flagellum).</title>
        <authorList>
            <person name="Buettner E."/>
            <person name="Kellner H."/>
        </authorList>
    </citation>
    <scope>NUCLEOTIDE SEQUENCE [LARGE SCALE GENOMIC DNA]</scope>
    <source>
        <strain evidence="2 3">DSM 108284</strain>
    </source>
</reference>
<comment type="caution">
    <text evidence="2">The sequence shown here is derived from an EMBL/GenBank/DDBJ whole genome shotgun (WGS) entry which is preliminary data.</text>
</comment>
<evidence type="ECO:0000313" key="3">
    <source>
        <dbReference type="Proteomes" id="UP000298061"/>
    </source>
</evidence>
<protein>
    <recommendedName>
        <fullName evidence="4">CCHC-type domain-containing protein</fullName>
    </recommendedName>
</protein>
<sequence>MSAVAFPALFTVMGLSAPSLPSSAAASQDSLPDLITLALSEPAASPCSLAVFSLSDNESDAGVYSLGANSWVASEWRETVQRGQFDPVIINIVMTVSDDHLISPISVPPSDPAPTAPTTTWAFHARKLFCFCCCRLGHVVKDCRDPHPLRNWQTAWCSGGPPPVSNCLPAQGWDTHHDAWDIVDPIDQCLDPTANAFHKHWELLCNHLCDTDAAIHKLLEQQKYWSDRLWEVEWKNPPCPLKEEVRGTRHDWRDKEDWHDPSWSLPSWDY</sequence>
<feature type="signal peptide" evidence="1">
    <location>
        <begin position="1"/>
        <end position="25"/>
    </location>
</feature>
<evidence type="ECO:0008006" key="4">
    <source>
        <dbReference type="Google" id="ProtNLM"/>
    </source>
</evidence>
<proteinExistence type="predicted"/>
<dbReference type="AlphaFoldDB" id="A0A4Z0A6A7"/>
<name>A0A4Z0A6A7_9AGAM</name>
<gene>
    <name evidence="2" type="ORF">EWM64_g2226</name>
</gene>
<keyword evidence="3" id="KW-1185">Reference proteome</keyword>